<evidence type="ECO:0000313" key="5">
    <source>
        <dbReference type="Proteomes" id="UP000537326"/>
    </source>
</evidence>
<reference evidence="4 5" key="1">
    <citation type="submission" date="2020-07" db="EMBL/GenBank/DDBJ databases">
        <title>Sequencing the genomes of 1000 actinobacteria strains.</title>
        <authorList>
            <person name="Klenk H.-P."/>
        </authorList>
    </citation>
    <scope>NUCLEOTIDE SEQUENCE [LARGE SCALE GENOMIC DNA]</scope>
    <source>
        <strain evidence="4 5">DSM 18248</strain>
    </source>
</reference>
<dbReference type="AlphaFoldDB" id="A0A7Y9YBZ6"/>
<sequence length="137" mass="15108">MDDSDHWGQVVSEIAVDPERFGPDGLVGLAGFSHVEVVFVFDRTTERSDYTIARPSRGRSDLPAVGVFADRGPRRPNRIGTTTCQVIDVKACTLQVRGLDALDGSPILDLKPVMRQLLPESVRQPAWVDSLMSRYLA</sequence>
<dbReference type="PANTHER" id="PTHR12818:SF0">
    <property type="entry name" value="TRNA (ADENINE(37)-N6)-METHYLTRANSFERASE"/>
    <property type="match status" value="1"/>
</dbReference>
<name>A0A7Y9YBZ6_9ACTN</name>
<keyword evidence="1" id="KW-0949">S-adenosyl-L-methionine</keyword>
<keyword evidence="4" id="KW-0808">Transferase</keyword>
<evidence type="ECO:0000259" key="3">
    <source>
        <dbReference type="PROSITE" id="PS51668"/>
    </source>
</evidence>
<dbReference type="EMBL" id="JACBZI010000001">
    <property type="protein sequence ID" value="NYI09411.1"/>
    <property type="molecule type" value="Genomic_DNA"/>
</dbReference>
<dbReference type="GO" id="GO:0032259">
    <property type="term" value="P:methylation"/>
    <property type="evidence" value="ECO:0007669"/>
    <property type="project" value="UniProtKB-KW"/>
</dbReference>
<dbReference type="GO" id="GO:0008168">
    <property type="term" value="F:methyltransferase activity"/>
    <property type="evidence" value="ECO:0007669"/>
    <property type="project" value="UniProtKB-KW"/>
</dbReference>
<dbReference type="InterPro" id="IPR036414">
    <property type="entry name" value="YaeB_N_sf"/>
</dbReference>
<dbReference type="CDD" id="cd09281">
    <property type="entry name" value="UPF0066"/>
    <property type="match status" value="1"/>
</dbReference>
<dbReference type="InterPro" id="IPR040372">
    <property type="entry name" value="YaeB-like"/>
</dbReference>
<comment type="similarity">
    <text evidence="2">Belongs to the tRNA methyltransferase O family.</text>
</comment>
<accession>A0A7Y9YBZ6</accession>
<dbReference type="RefSeq" id="WP_179530400.1">
    <property type="nucleotide sequence ID" value="NZ_BAAAPP010000012.1"/>
</dbReference>
<proteinExistence type="inferred from homology"/>
<protein>
    <submittedName>
        <fullName evidence="4">tRNA (Thr-GGU) A37 N-methylase</fullName>
    </submittedName>
</protein>
<comment type="caution">
    <text evidence="4">The sequence shown here is derived from an EMBL/GenBank/DDBJ whole genome shotgun (WGS) entry which is preliminary data.</text>
</comment>
<feature type="domain" description="TsaA-like" evidence="3">
    <location>
        <begin position="1"/>
        <end position="122"/>
    </location>
</feature>
<gene>
    <name evidence="4" type="ORF">BKA05_000926</name>
</gene>
<dbReference type="Proteomes" id="UP000537326">
    <property type="component" value="Unassembled WGS sequence"/>
</dbReference>
<dbReference type="SUPFAM" id="SSF118196">
    <property type="entry name" value="YaeB-like"/>
    <property type="match status" value="1"/>
</dbReference>
<keyword evidence="4" id="KW-0489">Methyltransferase</keyword>
<dbReference type="Gene3D" id="2.40.30.70">
    <property type="entry name" value="YaeB-like"/>
    <property type="match status" value="1"/>
</dbReference>
<evidence type="ECO:0000256" key="2">
    <source>
        <dbReference type="ARBA" id="ARBA00033753"/>
    </source>
</evidence>
<dbReference type="PROSITE" id="PS51668">
    <property type="entry name" value="TSAA_2"/>
    <property type="match status" value="1"/>
</dbReference>
<keyword evidence="5" id="KW-1185">Reference proteome</keyword>
<organism evidence="4 5">
    <name type="scientific">Nocardioides marinus</name>
    <dbReference type="NCBI Taxonomy" id="374514"/>
    <lineage>
        <taxon>Bacteria</taxon>
        <taxon>Bacillati</taxon>
        <taxon>Actinomycetota</taxon>
        <taxon>Actinomycetes</taxon>
        <taxon>Propionibacteriales</taxon>
        <taxon>Nocardioidaceae</taxon>
        <taxon>Nocardioides</taxon>
    </lineage>
</organism>
<dbReference type="PANTHER" id="PTHR12818">
    <property type="entry name" value="TRNA (ADENINE(37)-N6)-METHYLTRANSFERASE"/>
    <property type="match status" value="1"/>
</dbReference>
<dbReference type="Pfam" id="PF01980">
    <property type="entry name" value="TrmO_N"/>
    <property type="match status" value="1"/>
</dbReference>
<dbReference type="InterPro" id="IPR023370">
    <property type="entry name" value="TrmO-like_N"/>
</dbReference>
<evidence type="ECO:0000313" key="4">
    <source>
        <dbReference type="EMBL" id="NYI09411.1"/>
    </source>
</evidence>
<dbReference type="InterPro" id="IPR036413">
    <property type="entry name" value="YaeB-like_sf"/>
</dbReference>
<evidence type="ECO:0000256" key="1">
    <source>
        <dbReference type="ARBA" id="ARBA00022691"/>
    </source>
</evidence>